<dbReference type="EMBL" id="JACHXU010000037">
    <property type="protein sequence ID" value="MBB3210422.1"/>
    <property type="molecule type" value="Genomic_DNA"/>
</dbReference>
<feature type="region of interest" description="Disordered" evidence="1">
    <location>
        <begin position="132"/>
        <end position="162"/>
    </location>
</feature>
<evidence type="ECO:0000313" key="4">
    <source>
        <dbReference type="Proteomes" id="UP000536179"/>
    </source>
</evidence>
<sequence length="162" mass="17908">MPSPQDNPNDQDIYQEHVLDHYEDPYNRGPLATATHAHDGKNPLCGDKIHIDLRLDADGRVAEAWFEGDGCVISQASASMLLEAIEGKTIEEVENFSAEKMLELFGPRLTPNRQKCCLLSWKVVQGALKRPVGTEADPSVTENDDELDTKTSFGGPSLEEEQ</sequence>
<evidence type="ECO:0000259" key="2">
    <source>
        <dbReference type="Pfam" id="PF01592"/>
    </source>
</evidence>
<accession>A0A7W5E6Y7</accession>
<reference evidence="3 4" key="1">
    <citation type="submission" date="2020-08" db="EMBL/GenBank/DDBJ databases">
        <title>Genomic Encyclopedia of Type Strains, Phase III (KMG-III): the genomes of soil and plant-associated and newly described type strains.</title>
        <authorList>
            <person name="Whitman W."/>
        </authorList>
    </citation>
    <scope>NUCLEOTIDE SEQUENCE [LARGE SCALE GENOMIC DNA]</scope>
    <source>
        <strain evidence="3 4">CECT 8075</strain>
    </source>
</reference>
<name>A0A7W5E6Y7_9BACT</name>
<dbReference type="Gene3D" id="3.90.1010.10">
    <property type="match status" value="1"/>
</dbReference>
<keyword evidence="4" id="KW-1185">Reference proteome</keyword>
<feature type="domain" description="NIF system FeS cluster assembly NifU N-terminal" evidence="2">
    <location>
        <begin position="14"/>
        <end position="129"/>
    </location>
</feature>
<organism evidence="3 4">
    <name type="scientific">Aporhodopirellula rubra</name>
    <dbReference type="NCBI Taxonomy" id="980271"/>
    <lineage>
        <taxon>Bacteria</taxon>
        <taxon>Pseudomonadati</taxon>
        <taxon>Planctomycetota</taxon>
        <taxon>Planctomycetia</taxon>
        <taxon>Pirellulales</taxon>
        <taxon>Pirellulaceae</taxon>
        <taxon>Aporhodopirellula</taxon>
    </lineage>
</organism>
<dbReference type="Pfam" id="PF01592">
    <property type="entry name" value="NifU_N"/>
    <property type="match status" value="1"/>
</dbReference>
<evidence type="ECO:0000313" key="3">
    <source>
        <dbReference type="EMBL" id="MBB3210422.1"/>
    </source>
</evidence>
<dbReference type="Proteomes" id="UP000536179">
    <property type="component" value="Unassembled WGS sequence"/>
</dbReference>
<dbReference type="CDD" id="cd06664">
    <property type="entry name" value="IscU_like"/>
    <property type="match status" value="1"/>
</dbReference>
<gene>
    <name evidence="3" type="ORF">FHS27_006269</name>
</gene>
<dbReference type="InterPro" id="IPR002871">
    <property type="entry name" value="NIF_FeS_clus_asmbl_NifU_N"/>
</dbReference>
<dbReference type="GO" id="GO:0016226">
    <property type="term" value="P:iron-sulfur cluster assembly"/>
    <property type="evidence" value="ECO:0007669"/>
    <property type="project" value="InterPro"/>
</dbReference>
<dbReference type="NCBIfam" id="TIGR01994">
    <property type="entry name" value="SUF_scaf_2"/>
    <property type="match status" value="1"/>
</dbReference>
<proteinExistence type="predicted"/>
<dbReference type="GO" id="GO:0051536">
    <property type="term" value="F:iron-sulfur cluster binding"/>
    <property type="evidence" value="ECO:0007669"/>
    <property type="project" value="InterPro"/>
</dbReference>
<dbReference type="GO" id="GO:0005506">
    <property type="term" value="F:iron ion binding"/>
    <property type="evidence" value="ECO:0007669"/>
    <property type="project" value="InterPro"/>
</dbReference>
<dbReference type="AlphaFoldDB" id="A0A7W5E6Y7"/>
<evidence type="ECO:0000256" key="1">
    <source>
        <dbReference type="SAM" id="MobiDB-lite"/>
    </source>
</evidence>
<protein>
    <submittedName>
        <fullName evidence="3">Nitrogen fixation NifU-like protein</fullName>
    </submittedName>
</protein>
<dbReference type="SUPFAM" id="SSF82649">
    <property type="entry name" value="SufE/NifU"/>
    <property type="match status" value="1"/>
</dbReference>
<dbReference type="PANTHER" id="PTHR10093">
    <property type="entry name" value="IRON-SULFUR CLUSTER ASSEMBLY ENZYME NIFU HOMOLOG"/>
    <property type="match status" value="1"/>
</dbReference>
<dbReference type="RefSeq" id="WP_184309725.1">
    <property type="nucleotide sequence ID" value="NZ_JACHXU010000037.1"/>
</dbReference>
<comment type="caution">
    <text evidence="3">The sequence shown here is derived from an EMBL/GenBank/DDBJ whole genome shotgun (WGS) entry which is preliminary data.</text>
</comment>